<dbReference type="Pfam" id="PF21671">
    <property type="entry name" value="CPL1-like"/>
    <property type="match status" value="1"/>
</dbReference>
<dbReference type="PANTHER" id="PTHR35192:SF2">
    <property type="entry name" value="APPLE DOMAIN-CONTAINING PROTEIN"/>
    <property type="match status" value="1"/>
</dbReference>
<dbReference type="InterPro" id="IPR038955">
    <property type="entry name" value="PriA/CPL1_fungi"/>
</dbReference>
<reference evidence="3" key="1">
    <citation type="submission" date="2024-06" db="EMBL/GenBank/DDBJ databases">
        <title>Multi-omics analyses provide insights into the biosynthesis of the anticancer antibiotic pleurotin in Hohenbuehelia grisea.</title>
        <authorList>
            <person name="Weaver J.A."/>
            <person name="Alberti F."/>
        </authorList>
    </citation>
    <scope>NUCLEOTIDE SEQUENCE [LARGE SCALE GENOMIC DNA]</scope>
    <source>
        <strain evidence="3">T-177</strain>
    </source>
</reference>
<feature type="domain" description="Protein CPL1-like" evidence="1">
    <location>
        <begin position="225"/>
        <end position="288"/>
    </location>
</feature>
<keyword evidence="3" id="KW-1185">Reference proteome</keyword>
<dbReference type="Proteomes" id="UP001556367">
    <property type="component" value="Unassembled WGS sequence"/>
</dbReference>
<protein>
    <recommendedName>
        <fullName evidence="1">Protein CPL1-like domain-containing protein</fullName>
    </recommendedName>
</protein>
<evidence type="ECO:0000313" key="2">
    <source>
        <dbReference type="EMBL" id="KAL0952406.1"/>
    </source>
</evidence>
<evidence type="ECO:0000313" key="3">
    <source>
        <dbReference type="Proteomes" id="UP001556367"/>
    </source>
</evidence>
<dbReference type="PANTHER" id="PTHR35192">
    <property type="entry name" value="PROTEIN, PUTATIVE-RELATED"/>
    <property type="match status" value="1"/>
</dbReference>
<organism evidence="2 3">
    <name type="scientific">Hohenbuehelia grisea</name>
    <dbReference type="NCBI Taxonomy" id="104357"/>
    <lineage>
        <taxon>Eukaryota</taxon>
        <taxon>Fungi</taxon>
        <taxon>Dikarya</taxon>
        <taxon>Basidiomycota</taxon>
        <taxon>Agaricomycotina</taxon>
        <taxon>Agaricomycetes</taxon>
        <taxon>Agaricomycetidae</taxon>
        <taxon>Agaricales</taxon>
        <taxon>Pleurotineae</taxon>
        <taxon>Pleurotaceae</taxon>
        <taxon>Hohenbuehelia</taxon>
    </lineage>
</organism>
<accession>A0ABR3JAT8</accession>
<comment type="caution">
    <text evidence="2">The sequence shown here is derived from an EMBL/GenBank/DDBJ whole genome shotgun (WGS) entry which is preliminary data.</text>
</comment>
<dbReference type="InterPro" id="IPR048661">
    <property type="entry name" value="CPL1-like"/>
</dbReference>
<dbReference type="EMBL" id="JASNQZ010000010">
    <property type="protein sequence ID" value="KAL0952406.1"/>
    <property type="molecule type" value="Genomic_DNA"/>
</dbReference>
<proteinExistence type="predicted"/>
<name>A0ABR3JAT8_9AGAR</name>
<gene>
    <name evidence="2" type="ORF">HGRIS_006681</name>
</gene>
<evidence type="ECO:0000259" key="1">
    <source>
        <dbReference type="Pfam" id="PF21671"/>
    </source>
</evidence>
<sequence length="299" mass="31857">MYKCSGNYAYFLSASSSAIQPIHPPTFHSCKMHTFFIVSVLFAASVHVLAGDVAAPQPASVPALLSSLEKRQRAMDTCAYLDVNDPDLGQLQSCFCLSGVNAYINAMYASETPARRRFLRQKLRGLVTDNGEVCTYPPNSRPNCQQGAPCLFSCTRGYTANQMTRTCDCTARGRIDCGGRCVRGTACVSGVAVTRRELALQEANPCDVGETLCGVRSARAGEQGWECIKTNESLESCGGCVVPFGDDASTGRDCSAITKVDAVSCERGTCQVKSCGSGYRVAANGTDCAAMGNVAARYF</sequence>